<sequence length="268" mass="30206">MFPKDSQREGKVNGAVSQGFSTRKKEWKGSQGDVTIQVLQEAVEVLFETLHHKDDLHRNKSQKKSCRNKPKTADNNPGWLRTTSLEVDPAVSRGFSTRKKESKGKPRRTRGHDGSRREEYRQLRADSKNKPSVIRQVPPAAPPDTPQRADVASDGLLIQLNVSIPSGPICSREEHAKTHIRASQLEAWRSAALPAARLIYDDSPSPPINQTVHNIIVPPGIRPIPPAAPPRVVLLRLRQRRRVSSRTKRQSNRIWRRSLDNQIRALSP</sequence>
<keyword evidence="2" id="KW-1185">Reference proteome</keyword>
<dbReference type="WBParaSite" id="L893_g22729.t1">
    <property type="protein sequence ID" value="L893_g22729.t1"/>
    <property type="gene ID" value="L893_g22729"/>
</dbReference>
<feature type="region of interest" description="Disordered" evidence="1">
    <location>
        <begin position="56"/>
        <end position="148"/>
    </location>
</feature>
<evidence type="ECO:0000313" key="2">
    <source>
        <dbReference type="Proteomes" id="UP000095287"/>
    </source>
</evidence>
<name>A0A1I7Z441_9BILA</name>
<feature type="region of interest" description="Disordered" evidence="1">
    <location>
        <begin position="1"/>
        <end position="33"/>
    </location>
</feature>
<feature type="compositionally biased region" description="Basic residues" evidence="1">
    <location>
        <begin position="96"/>
        <end position="110"/>
    </location>
</feature>
<organism evidence="2 3">
    <name type="scientific">Steinernema glaseri</name>
    <dbReference type="NCBI Taxonomy" id="37863"/>
    <lineage>
        <taxon>Eukaryota</taxon>
        <taxon>Metazoa</taxon>
        <taxon>Ecdysozoa</taxon>
        <taxon>Nematoda</taxon>
        <taxon>Chromadorea</taxon>
        <taxon>Rhabditida</taxon>
        <taxon>Tylenchina</taxon>
        <taxon>Panagrolaimomorpha</taxon>
        <taxon>Strongyloidoidea</taxon>
        <taxon>Steinernematidae</taxon>
        <taxon>Steinernema</taxon>
    </lineage>
</organism>
<feature type="compositionally biased region" description="Basic and acidic residues" evidence="1">
    <location>
        <begin position="1"/>
        <end position="11"/>
    </location>
</feature>
<protein>
    <submittedName>
        <fullName evidence="3">Uncharacterized protein</fullName>
    </submittedName>
</protein>
<dbReference type="AlphaFoldDB" id="A0A1I7Z441"/>
<evidence type="ECO:0000313" key="3">
    <source>
        <dbReference type="WBParaSite" id="L893_g22729.t1"/>
    </source>
</evidence>
<accession>A0A1I7Z441</accession>
<proteinExistence type="predicted"/>
<feature type="compositionally biased region" description="Basic and acidic residues" evidence="1">
    <location>
        <begin position="111"/>
        <end position="129"/>
    </location>
</feature>
<evidence type="ECO:0000256" key="1">
    <source>
        <dbReference type="SAM" id="MobiDB-lite"/>
    </source>
</evidence>
<reference evidence="3" key="1">
    <citation type="submission" date="2016-11" db="UniProtKB">
        <authorList>
            <consortium name="WormBaseParasite"/>
        </authorList>
    </citation>
    <scope>IDENTIFICATION</scope>
</reference>
<feature type="compositionally biased region" description="Basic residues" evidence="1">
    <location>
        <begin position="59"/>
        <end position="70"/>
    </location>
</feature>
<dbReference type="Proteomes" id="UP000095287">
    <property type="component" value="Unplaced"/>
</dbReference>